<dbReference type="EMBL" id="JACIIX010000016">
    <property type="protein sequence ID" value="MBB6212032.1"/>
    <property type="molecule type" value="Genomic_DNA"/>
</dbReference>
<reference evidence="7 8" key="1">
    <citation type="submission" date="2020-08" db="EMBL/GenBank/DDBJ databases">
        <title>Genomic Encyclopedia of Type Strains, Phase IV (KMG-IV): sequencing the most valuable type-strain genomes for metagenomic binning, comparative biology and taxonomic classification.</title>
        <authorList>
            <person name="Goeker M."/>
        </authorList>
    </citation>
    <scope>NUCLEOTIDE SEQUENCE [LARGE SCALE GENOMIC DNA]</scope>
    <source>
        <strain evidence="7 8">DSM 11590</strain>
    </source>
</reference>
<feature type="transmembrane region" description="Helical" evidence="5">
    <location>
        <begin position="193"/>
        <end position="214"/>
    </location>
</feature>
<dbReference type="Pfam" id="PF13515">
    <property type="entry name" value="FUSC_2"/>
    <property type="match status" value="1"/>
</dbReference>
<comment type="caution">
    <text evidence="7">The sequence shown here is derived from an EMBL/GenBank/DDBJ whole genome shotgun (WGS) entry which is preliminary data.</text>
</comment>
<feature type="transmembrane region" description="Helical" evidence="5">
    <location>
        <begin position="152"/>
        <end position="172"/>
    </location>
</feature>
<proteinExistence type="predicted"/>
<dbReference type="InterPro" id="IPR049453">
    <property type="entry name" value="Memb_transporter_dom"/>
</dbReference>
<sequence length="361" mass="39201">MWTRTQALEFLREEARQLVTVQASDRPWQLPFAAALATGLPLLVGAWFGHLAYGLVSSLGGLCLLYLPRTPLHHRMVVLMAAAFGMAACYALGLMSHLIPALMVPVLVFITLLVTMVCRFYRLGPPGNLFFIMAASIGAFSPVDVVQIPLMVGLLVMGSLLAALIGFFYSLYVLRIRDPLPVTPLPPATFDGVVVESVVIALAVGASLGLAQLFQMEKAYWVPVSCLAVIQGASLRAVWSRQLHRILGTAIGLMVALAVLSLPLTPWTVPFIMMALTFVIETAVVRHYTFAAAFITPMAILLAEAATLGQTDPMELIQARFLDTCLGSVIGLAGGYCLHHPRLRQGIVLRLRRLVPQRFQG</sequence>
<feature type="domain" description="Integral membrane bound transporter" evidence="6">
    <location>
        <begin position="208"/>
        <end position="333"/>
    </location>
</feature>
<accession>A0A7W9ZIB6</accession>
<feature type="transmembrane region" description="Helical" evidence="5">
    <location>
        <begin position="287"/>
        <end position="308"/>
    </location>
</feature>
<dbReference type="Proteomes" id="UP000544872">
    <property type="component" value="Unassembled WGS sequence"/>
</dbReference>
<gene>
    <name evidence="7" type="ORF">FHS48_003479</name>
</gene>
<comment type="subcellular location">
    <subcellularLocation>
        <location evidence="1">Membrane</location>
        <topology evidence="1">Multi-pass membrane protein</topology>
    </subcellularLocation>
</comment>
<evidence type="ECO:0000313" key="7">
    <source>
        <dbReference type="EMBL" id="MBB6212032.1"/>
    </source>
</evidence>
<keyword evidence="4 5" id="KW-0472">Membrane</keyword>
<dbReference type="RefSeq" id="WP_184265329.1">
    <property type="nucleotide sequence ID" value="NZ_JACIIX010000016.1"/>
</dbReference>
<evidence type="ECO:0000259" key="6">
    <source>
        <dbReference type="Pfam" id="PF13515"/>
    </source>
</evidence>
<feature type="transmembrane region" description="Helical" evidence="5">
    <location>
        <begin position="47"/>
        <end position="67"/>
    </location>
</feature>
<dbReference type="AlphaFoldDB" id="A0A7W9ZIB6"/>
<dbReference type="GO" id="GO:0016020">
    <property type="term" value="C:membrane"/>
    <property type="evidence" value="ECO:0007669"/>
    <property type="project" value="UniProtKB-SubCell"/>
</dbReference>
<feature type="transmembrane region" description="Helical" evidence="5">
    <location>
        <begin position="246"/>
        <end position="267"/>
    </location>
</feature>
<name>A0A7W9ZIB6_NOVIT</name>
<organism evidence="7 8">
    <name type="scientific">Novispirillum itersonii</name>
    <name type="common">Aquaspirillum itersonii</name>
    <dbReference type="NCBI Taxonomy" id="189"/>
    <lineage>
        <taxon>Bacteria</taxon>
        <taxon>Pseudomonadati</taxon>
        <taxon>Pseudomonadota</taxon>
        <taxon>Alphaproteobacteria</taxon>
        <taxon>Rhodospirillales</taxon>
        <taxon>Novispirillaceae</taxon>
        <taxon>Novispirillum</taxon>
    </lineage>
</organism>
<protein>
    <recommendedName>
        <fullName evidence="6">Integral membrane bound transporter domain-containing protein</fullName>
    </recommendedName>
</protein>
<evidence type="ECO:0000256" key="5">
    <source>
        <dbReference type="SAM" id="Phobius"/>
    </source>
</evidence>
<evidence type="ECO:0000256" key="4">
    <source>
        <dbReference type="ARBA" id="ARBA00023136"/>
    </source>
</evidence>
<evidence type="ECO:0000256" key="1">
    <source>
        <dbReference type="ARBA" id="ARBA00004141"/>
    </source>
</evidence>
<evidence type="ECO:0000256" key="3">
    <source>
        <dbReference type="ARBA" id="ARBA00022989"/>
    </source>
</evidence>
<keyword evidence="8" id="KW-1185">Reference proteome</keyword>
<keyword evidence="2 5" id="KW-0812">Transmembrane</keyword>
<feature type="transmembrane region" description="Helical" evidence="5">
    <location>
        <begin position="128"/>
        <end position="146"/>
    </location>
</feature>
<keyword evidence="3 5" id="KW-1133">Transmembrane helix</keyword>
<feature type="transmembrane region" description="Helical" evidence="5">
    <location>
        <begin position="76"/>
        <end position="95"/>
    </location>
</feature>
<evidence type="ECO:0000313" key="8">
    <source>
        <dbReference type="Proteomes" id="UP000544872"/>
    </source>
</evidence>
<evidence type="ECO:0000256" key="2">
    <source>
        <dbReference type="ARBA" id="ARBA00022692"/>
    </source>
</evidence>
<feature type="transmembrane region" description="Helical" evidence="5">
    <location>
        <begin position="101"/>
        <end position="121"/>
    </location>
</feature>